<dbReference type="PROSITE" id="PS00107">
    <property type="entry name" value="PROTEIN_KINASE_ATP"/>
    <property type="match status" value="1"/>
</dbReference>
<organism evidence="8">
    <name type="scientific">Oryza brachyantha</name>
    <name type="common">malo sina</name>
    <dbReference type="NCBI Taxonomy" id="4533"/>
    <lineage>
        <taxon>Eukaryota</taxon>
        <taxon>Viridiplantae</taxon>
        <taxon>Streptophyta</taxon>
        <taxon>Embryophyta</taxon>
        <taxon>Tracheophyta</taxon>
        <taxon>Spermatophyta</taxon>
        <taxon>Magnoliopsida</taxon>
        <taxon>Liliopsida</taxon>
        <taxon>Poales</taxon>
        <taxon>Poaceae</taxon>
        <taxon>BOP clade</taxon>
        <taxon>Oryzoideae</taxon>
        <taxon>Oryzeae</taxon>
        <taxon>Oryzinae</taxon>
        <taxon>Oryza</taxon>
    </lineage>
</organism>
<dbReference type="InterPro" id="IPR001245">
    <property type="entry name" value="Ser-Thr/Tyr_kinase_cat_dom"/>
</dbReference>
<name>J3LVF6_ORYBR</name>
<dbReference type="eggNOG" id="KOG1187">
    <property type="taxonomic scope" value="Eukaryota"/>
</dbReference>
<evidence type="ECO:0000313" key="8">
    <source>
        <dbReference type="EnsemblPlants" id="OB04G11310.1"/>
    </source>
</evidence>
<dbReference type="InterPro" id="IPR011009">
    <property type="entry name" value="Kinase-like_dom_sf"/>
</dbReference>
<keyword evidence="5" id="KW-0472">Membrane</keyword>
<dbReference type="HOGENOM" id="CLU_000288_139_5_1"/>
<protein>
    <recommendedName>
        <fullName evidence="7">Protein kinase domain-containing protein</fullName>
    </recommendedName>
</protein>
<accession>J3LVF6</accession>
<dbReference type="EnsemblPlants" id="OB04G11310.1">
    <property type="protein sequence ID" value="OB04G11310.1"/>
    <property type="gene ID" value="OB04G11310"/>
</dbReference>
<dbReference type="Gramene" id="OB04G11310.1">
    <property type="protein sequence ID" value="OB04G11310.1"/>
    <property type="gene ID" value="OB04G11310"/>
</dbReference>
<dbReference type="PROSITE" id="PS50011">
    <property type="entry name" value="PROTEIN_KINASE_DOM"/>
    <property type="match status" value="1"/>
</dbReference>
<dbReference type="Gene3D" id="3.30.200.20">
    <property type="entry name" value="Phosphorylase Kinase, domain 1"/>
    <property type="match status" value="1"/>
</dbReference>
<keyword evidence="6" id="KW-0547">Nucleotide-binding</keyword>
<feature type="domain" description="Protein kinase" evidence="7">
    <location>
        <begin position="1"/>
        <end position="65"/>
    </location>
</feature>
<dbReference type="Pfam" id="PF07714">
    <property type="entry name" value="PK_Tyr_Ser-Thr"/>
    <property type="match status" value="1"/>
</dbReference>
<dbReference type="InterPro" id="IPR017441">
    <property type="entry name" value="Protein_kinase_ATP_BS"/>
</dbReference>
<evidence type="ECO:0000256" key="6">
    <source>
        <dbReference type="PROSITE-ProRule" id="PRU10141"/>
    </source>
</evidence>
<dbReference type="PANTHER" id="PTHR47974">
    <property type="entry name" value="OS07G0415500 PROTEIN"/>
    <property type="match status" value="1"/>
</dbReference>
<dbReference type="AlphaFoldDB" id="J3LVF6"/>
<evidence type="ECO:0000313" key="9">
    <source>
        <dbReference type="Proteomes" id="UP000006038"/>
    </source>
</evidence>
<evidence type="ECO:0000259" key="7">
    <source>
        <dbReference type="PROSITE" id="PS50011"/>
    </source>
</evidence>
<evidence type="ECO:0000256" key="3">
    <source>
        <dbReference type="ARBA" id="ARBA00022729"/>
    </source>
</evidence>
<sequence>MVGRGGFGVVYRGHLKLLGRQVAVKKILKVIGDGHKGFFAEVSTISEAKHKNLVKFFGWCCRGRS</sequence>
<dbReference type="GO" id="GO:0004672">
    <property type="term" value="F:protein kinase activity"/>
    <property type="evidence" value="ECO:0007669"/>
    <property type="project" value="InterPro"/>
</dbReference>
<dbReference type="GO" id="GO:0005524">
    <property type="term" value="F:ATP binding"/>
    <property type="evidence" value="ECO:0007669"/>
    <property type="project" value="UniProtKB-UniRule"/>
</dbReference>
<dbReference type="InterPro" id="IPR000719">
    <property type="entry name" value="Prot_kinase_dom"/>
</dbReference>
<keyword evidence="9" id="KW-1185">Reference proteome</keyword>
<keyword evidence="2" id="KW-0812">Transmembrane</keyword>
<keyword evidence="6" id="KW-0067">ATP-binding</keyword>
<dbReference type="PANTHER" id="PTHR47974:SF9">
    <property type="entry name" value="RECEPTOR-LIKE SERINE_THREONINE-PROTEIN KINASE"/>
    <property type="match status" value="1"/>
</dbReference>
<keyword evidence="4" id="KW-1133">Transmembrane helix</keyword>
<reference evidence="8" key="2">
    <citation type="submission" date="2013-04" db="UniProtKB">
        <authorList>
            <consortium name="EnsemblPlants"/>
        </authorList>
    </citation>
    <scope>IDENTIFICATION</scope>
</reference>
<evidence type="ECO:0000256" key="5">
    <source>
        <dbReference type="ARBA" id="ARBA00023136"/>
    </source>
</evidence>
<evidence type="ECO:0000256" key="2">
    <source>
        <dbReference type="ARBA" id="ARBA00022692"/>
    </source>
</evidence>
<evidence type="ECO:0000256" key="1">
    <source>
        <dbReference type="ARBA" id="ARBA00004167"/>
    </source>
</evidence>
<evidence type="ECO:0000256" key="4">
    <source>
        <dbReference type="ARBA" id="ARBA00022989"/>
    </source>
</evidence>
<keyword evidence="3" id="KW-0732">Signal</keyword>
<dbReference type="GO" id="GO:0016020">
    <property type="term" value="C:membrane"/>
    <property type="evidence" value="ECO:0007669"/>
    <property type="project" value="UniProtKB-SubCell"/>
</dbReference>
<dbReference type="SUPFAM" id="SSF56112">
    <property type="entry name" value="Protein kinase-like (PK-like)"/>
    <property type="match status" value="1"/>
</dbReference>
<reference evidence="8" key="1">
    <citation type="journal article" date="2013" name="Nat. Commun.">
        <title>Whole-genome sequencing of Oryza brachyantha reveals mechanisms underlying Oryza genome evolution.</title>
        <authorList>
            <person name="Chen J."/>
            <person name="Huang Q."/>
            <person name="Gao D."/>
            <person name="Wang J."/>
            <person name="Lang Y."/>
            <person name="Liu T."/>
            <person name="Li B."/>
            <person name="Bai Z."/>
            <person name="Luis Goicoechea J."/>
            <person name="Liang C."/>
            <person name="Chen C."/>
            <person name="Zhang W."/>
            <person name="Sun S."/>
            <person name="Liao Y."/>
            <person name="Zhang X."/>
            <person name="Yang L."/>
            <person name="Song C."/>
            <person name="Wang M."/>
            <person name="Shi J."/>
            <person name="Liu G."/>
            <person name="Liu J."/>
            <person name="Zhou H."/>
            <person name="Zhou W."/>
            <person name="Yu Q."/>
            <person name="An N."/>
            <person name="Chen Y."/>
            <person name="Cai Q."/>
            <person name="Wang B."/>
            <person name="Liu B."/>
            <person name="Min J."/>
            <person name="Huang Y."/>
            <person name="Wu H."/>
            <person name="Li Z."/>
            <person name="Zhang Y."/>
            <person name="Yin Y."/>
            <person name="Song W."/>
            <person name="Jiang J."/>
            <person name="Jackson S.A."/>
            <person name="Wing R.A."/>
            <person name="Wang J."/>
            <person name="Chen M."/>
        </authorList>
    </citation>
    <scope>NUCLEOTIDE SEQUENCE [LARGE SCALE GENOMIC DNA]</scope>
    <source>
        <strain evidence="8">cv. IRGC 101232</strain>
    </source>
</reference>
<feature type="binding site" evidence="6">
    <location>
        <position position="26"/>
    </location>
    <ligand>
        <name>ATP</name>
        <dbReference type="ChEBI" id="CHEBI:30616"/>
    </ligand>
</feature>
<dbReference type="Proteomes" id="UP000006038">
    <property type="component" value="Chromosome 4"/>
</dbReference>
<proteinExistence type="predicted"/>
<comment type="subcellular location">
    <subcellularLocation>
        <location evidence="1">Membrane</location>
        <topology evidence="1">Single-pass membrane protein</topology>
    </subcellularLocation>
</comment>